<feature type="transmembrane region" description="Helical" evidence="1">
    <location>
        <begin position="96"/>
        <end position="128"/>
    </location>
</feature>
<evidence type="ECO:0000313" key="2">
    <source>
        <dbReference type="EMBL" id="VDP62785.1"/>
    </source>
</evidence>
<keyword evidence="1" id="KW-0812">Transmembrane</keyword>
<sequence>MTFGLKILTSILVENCFEFHMFFNCKNATLALPILAFTSASEPPCWFVPPHNRLLLIVSGQRIRSILRRQLLIHTSIFWMMAFVVLQVSVPYSRTFLTFVLKILALVLVDSCFEFQMFLSCIYAALLLPIRAFSPASDSPSSSMMLLKYVTVFKSSKSSPSRVIYSVHAVLYRRILLFPLCILIYARNLHYI</sequence>
<accession>A0A3P8G6W7</accession>
<keyword evidence="1" id="KW-0472">Membrane</keyword>
<reference evidence="2 3" key="1">
    <citation type="submission" date="2018-11" db="EMBL/GenBank/DDBJ databases">
        <authorList>
            <consortium name="Pathogen Informatics"/>
        </authorList>
    </citation>
    <scope>NUCLEOTIDE SEQUENCE [LARGE SCALE GENOMIC DNA]</scope>
    <source>
        <strain>Denwood</strain>
        <strain evidence="3">Zambia</strain>
    </source>
</reference>
<dbReference type="Proteomes" id="UP000269396">
    <property type="component" value="Unassembled WGS sequence"/>
</dbReference>
<organism evidence="2 3">
    <name type="scientific">Schistosoma mattheei</name>
    <dbReference type="NCBI Taxonomy" id="31246"/>
    <lineage>
        <taxon>Eukaryota</taxon>
        <taxon>Metazoa</taxon>
        <taxon>Spiralia</taxon>
        <taxon>Lophotrochozoa</taxon>
        <taxon>Platyhelminthes</taxon>
        <taxon>Trematoda</taxon>
        <taxon>Digenea</taxon>
        <taxon>Strigeidida</taxon>
        <taxon>Schistosomatoidea</taxon>
        <taxon>Schistosomatidae</taxon>
        <taxon>Schistosoma</taxon>
    </lineage>
</organism>
<keyword evidence="1" id="KW-1133">Transmembrane helix</keyword>
<evidence type="ECO:0000313" key="3">
    <source>
        <dbReference type="Proteomes" id="UP000269396"/>
    </source>
</evidence>
<protein>
    <submittedName>
        <fullName evidence="2">Uncharacterized protein</fullName>
    </submittedName>
</protein>
<name>A0A3P8G6W7_9TREM</name>
<feature type="transmembrane region" description="Helical" evidence="1">
    <location>
        <begin position="71"/>
        <end position="90"/>
    </location>
</feature>
<feature type="transmembrane region" description="Helical" evidence="1">
    <location>
        <begin position="163"/>
        <end position="186"/>
    </location>
</feature>
<gene>
    <name evidence="2" type="ORF">SMTD_LOCUS13125</name>
</gene>
<dbReference type="EMBL" id="UZAL01033175">
    <property type="protein sequence ID" value="VDP62785.1"/>
    <property type="molecule type" value="Genomic_DNA"/>
</dbReference>
<keyword evidence="3" id="KW-1185">Reference proteome</keyword>
<dbReference type="AlphaFoldDB" id="A0A3P8G6W7"/>
<proteinExistence type="predicted"/>
<evidence type="ECO:0000256" key="1">
    <source>
        <dbReference type="SAM" id="Phobius"/>
    </source>
</evidence>